<dbReference type="InterPro" id="IPR020904">
    <property type="entry name" value="Sc_DH/Rdtase_CS"/>
</dbReference>
<evidence type="ECO:0000256" key="2">
    <source>
        <dbReference type="ARBA" id="ARBA00023002"/>
    </source>
</evidence>
<dbReference type="GO" id="GO:0048038">
    <property type="term" value="F:quinone binding"/>
    <property type="evidence" value="ECO:0007669"/>
    <property type="project" value="TreeGrafter"/>
</dbReference>
<evidence type="ECO:0000256" key="1">
    <source>
        <dbReference type="ARBA" id="ARBA00006484"/>
    </source>
</evidence>
<dbReference type="PROSITE" id="PS00061">
    <property type="entry name" value="ADH_SHORT"/>
    <property type="match status" value="1"/>
</dbReference>
<evidence type="ECO:0000313" key="4">
    <source>
        <dbReference type="Proteomes" id="UP000542125"/>
    </source>
</evidence>
<dbReference type="InterPro" id="IPR002347">
    <property type="entry name" value="SDR_fam"/>
</dbReference>
<sequence length="247" mass="26021">MKKAIVITGAARGIGFAFAQRLAAQDYHLALVDVGDIDAAASRLAAGGASVSAYRGDVTKADDWKTIIDDVAAQHAVYGLVNNAALFASLQVQAFDTVDPTEWMKVMEVNTLGPYLGVREVVPHMRQHGQGRIVNVASTSPLKGVTGMLHYVASKGAVIAMTRSLARELGAHGITVNALAPGFTLSDGIMTNTEHVELFRDIGKAGRALKRDQQPDDLVGTVAFLLGKDAAFMTGQTLVVDGGSTFV</sequence>
<dbReference type="GO" id="GO:0006633">
    <property type="term" value="P:fatty acid biosynthetic process"/>
    <property type="evidence" value="ECO:0007669"/>
    <property type="project" value="TreeGrafter"/>
</dbReference>
<organism evidence="3 4">
    <name type="scientific">Pigmentiphaga litoralis</name>
    <dbReference type="NCBI Taxonomy" id="516702"/>
    <lineage>
        <taxon>Bacteria</taxon>
        <taxon>Pseudomonadati</taxon>
        <taxon>Pseudomonadota</taxon>
        <taxon>Betaproteobacteria</taxon>
        <taxon>Burkholderiales</taxon>
        <taxon>Alcaligenaceae</taxon>
        <taxon>Pigmentiphaga</taxon>
    </lineage>
</organism>
<comment type="similarity">
    <text evidence="1">Belongs to the short-chain dehydrogenases/reductases (SDR) family.</text>
</comment>
<dbReference type="PANTHER" id="PTHR42760:SF133">
    <property type="entry name" value="3-OXOACYL-[ACYL-CARRIER-PROTEIN] REDUCTASE"/>
    <property type="match status" value="1"/>
</dbReference>
<keyword evidence="2" id="KW-0560">Oxidoreductase</keyword>
<dbReference type="EMBL" id="JACBYR010000002">
    <property type="protein sequence ID" value="NYE85326.1"/>
    <property type="molecule type" value="Genomic_DNA"/>
</dbReference>
<dbReference type="InterPro" id="IPR036291">
    <property type="entry name" value="NAD(P)-bd_dom_sf"/>
</dbReference>
<dbReference type="PRINTS" id="PR00080">
    <property type="entry name" value="SDRFAMILY"/>
</dbReference>
<gene>
    <name evidence="3" type="ORF">FHW18_004633</name>
</gene>
<protein>
    <submittedName>
        <fullName evidence="3">NAD(P)-dependent dehydrogenase (Short-subunit alcohol dehydrogenase family)</fullName>
    </submittedName>
</protein>
<dbReference type="Pfam" id="PF13561">
    <property type="entry name" value="adh_short_C2"/>
    <property type="match status" value="1"/>
</dbReference>
<dbReference type="SUPFAM" id="SSF51735">
    <property type="entry name" value="NAD(P)-binding Rossmann-fold domains"/>
    <property type="match status" value="1"/>
</dbReference>
<proteinExistence type="inferred from homology"/>
<accession>A0A7Y9IYE5</accession>
<reference evidence="3 4" key="1">
    <citation type="submission" date="2020-07" db="EMBL/GenBank/DDBJ databases">
        <title>Genomic Encyclopedia of Type Strains, Phase IV (KMG-V): Genome sequencing to study the core and pangenomes of soil and plant-associated prokaryotes.</title>
        <authorList>
            <person name="Whitman W."/>
        </authorList>
    </citation>
    <scope>NUCLEOTIDE SEQUENCE [LARGE SCALE GENOMIC DNA]</scope>
    <source>
        <strain evidence="3 4">SAS40</strain>
    </source>
</reference>
<dbReference type="PANTHER" id="PTHR42760">
    <property type="entry name" value="SHORT-CHAIN DEHYDROGENASES/REDUCTASES FAMILY MEMBER"/>
    <property type="match status" value="1"/>
</dbReference>
<comment type="caution">
    <text evidence="3">The sequence shown here is derived from an EMBL/GenBank/DDBJ whole genome shotgun (WGS) entry which is preliminary data.</text>
</comment>
<keyword evidence="4" id="KW-1185">Reference proteome</keyword>
<dbReference type="RefSeq" id="WP_179589290.1">
    <property type="nucleotide sequence ID" value="NZ_JACBYR010000002.1"/>
</dbReference>
<dbReference type="GO" id="GO:0016616">
    <property type="term" value="F:oxidoreductase activity, acting on the CH-OH group of donors, NAD or NADP as acceptor"/>
    <property type="evidence" value="ECO:0007669"/>
    <property type="project" value="TreeGrafter"/>
</dbReference>
<dbReference type="AlphaFoldDB" id="A0A7Y9IYE5"/>
<dbReference type="Gene3D" id="3.40.50.720">
    <property type="entry name" value="NAD(P)-binding Rossmann-like Domain"/>
    <property type="match status" value="1"/>
</dbReference>
<dbReference type="PRINTS" id="PR00081">
    <property type="entry name" value="GDHRDH"/>
</dbReference>
<evidence type="ECO:0000313" key="3">
    <source>
        <dbReference type="EMBL" id="NYE85326.1"/>
    </source>
</evidence>
<dbReference type="Proteomes" id="UP000542125">
    <property type="component" value="Unassembled WGS sequence"/>
</dbReference>
<dbReference type="CDD" id="cd05233">
    <property type="entry name" value="SDR_c"/>
    <property type="match status" value="1"/>
</dbReference>
<name>A0A7Y9IYE5_9BURK</name>
<dbReference type="FunFam" id="3.40.50.720:FF:000084">
    <property type="entry name" value="Short-chain dehydrogenase reductase"/>
    <property type="match status" value="1"/>
</dbReference>